<comment type="catalytic activity">
    <reaction evidence="13 14">
        <text>FMN + ATP + H(+) = FAD + diphosphate</text>
        <dbReference type="Rhea" id="RHEA:17237"/>
        <dbReference type="ChEBI" id="CHEBI:15378"/>
        <dbReference type="ChEBI" id="CHEBI:30616"/>
        <dbReference type="ChEBI" id="CHEBI:33019"/>
        <dbReference type="ChEBI" id="CHEBI:57692"/>
        <dbReference type="ChEBI" id="CHEBI:58210"/>
        <dbReference type="EC" id="2.7.7.2"/>
    </reaction>
</comment>
<dbReference type="EC" id="2.7.7.2" evidence="14"/>
<dbReference type="GO" id="GO:0005524">
    <property type="term" value="F:ATP binding"/>
    <property type="evidence" value="ECO:0007669"/>
    <property type="project" value="UniProtKB-UniRule"/>
</dbReference>
<gene>
    <name evidence="16" type="ORF">IAC57_03755</name>
</gene>
<name>A0A9D1MF98_9FIRM</name>
<evidence type="ECO:0000256" key="13">
    <source>
        <dbReference type="ARBA" id="ARBA00049494"/>
    </source>
</evidence>
<dbReference type="GO" id="GO:0008531">
    <property type="term" value="F:riboflavin kinase activity"/>
    <property type="evidence" value="ECO:0007669"/>
    <property type="project" value="UniProtKB-UniRule"/>
</dbReference>
<keyword evidence="9 14" id="KW-0274">FAD</keyword>
<dbReference type="GO" id="GO:0006747">
    <property type="term" value="P:FAD biosynthetic process"/>
    <property type="evidence" value="ECO:0007669"/>
    <property type="project" value="UniProtKB-UniRule"/>
</dbReference>
<comment type="caution">
    <text evidence="16">The sequence shown here is derived from an EMBL/GenBank/DDBJ whole genome shotgun (WGS) entry which is preliminary data.</text>
</comment>
<evidence type="ECO:0000313" key="16">
    <source>
        <dbReference type="EMBL" id="HIU59199.1"/>
    </source>
</evidence>
<keyword evidence="3 14" id="KW-0285">Flavoprotein</keyword>
<dbReference type="GO" id="GO:0009231">
    <property type="term" value="P:riboflavin biosynthetic process"/>
    <property type="evidence" value="ECO:0007669"/>
    <property type="project" value="InterPro"/>
</dbReference>
<dbReference type="PIRSF" id="PIRSF004491">
    <property type="entry name" value="FAD_Synth"/>
    <property type="match status" value="1"/>
</dbReference>
<sequence>MLKIADLTGKFHTGEECALLLGGFDGMHIGHRMLLEKAKTLNLPVGVMCISGGKGGADLFTFSEREAIFASLGADFAFELDFEEIRDLSPAQFADLLLKEFSPAAFFCGSDFRFGKGAAGTPDFLGTYTGIRTDVSGLLELDGEKVSSGTVKKLLERGDVLGAARLLGGPFFVRGEVIEDRHVGRTIGFPTANILYPGNKFPLKRAVYETRVQVDGREYRCITNFGSRPTFHNDRVLTETYLDGFSGNLYGRTLNVGFVRFLRDIRAFSGAEELEAQLTEDIGRVRRG</sequence>
<dbReference type="Gene3D" id="2.40.30.30">
    <property type="entry name" value="Riboflavin kinase-like"/>
    <property type="match status" value="1"/>
</dbReference>
<organism evidence="16 17">
    <name type="scientific">Candidatus Scatosoma pullistercoris</name>
    <dbReference type="NCBI Taxonomy" id="2840934"/>
    <lineage>
        <taxon>Bacteria</taxon>
        <taxon>Bacillati</taxon>
        <taxon>Bacillota</taxon>
        <taxon>Clostridia</taxon>
        <taxon>Candidatus Scatosoma</taxon>
    </lineage>
</organism>
<evidence type="ECO:0000256" key="8">
    <source>
        <dbReference type="ARBA" id="ARBA00022777"/>
    </source>
</evidence>
<evidence type="ECO:0000256" key="4">
    <source>
        <dbReference type="ARBA" id="ARBA00022643"/>
    </source>
</evidence>
<keyword evidence="5 14" id="KW-0808">Transferase</keyword>
<dbReference type="InterPro" id="IPR023465">
    <property type="entry name" value="Riboflavin_kinase_dom_sf"/>
</dbReference>
<evidence type="ECO:0000256" key="3">
    <source>
        <dbReference type="ARBA" id="ARBA00022630"/>
    </source>
</evidence>
<evidence type="ECO:0000313" key="17">
    <source>
        <dbReference type="Proteomes" id="UP000824081"/>
    </source>
</evidence>
<reference evidence="16" key="1">
    <citation type="submission" date="2020-10" db="EMBL/GenBank/DDBJ databases">
        <authorList>
            <person name="Gilroy R."/>
        </authorList>
    </citation>
    <scope>NUCLEOTIDE SEQUENCE</scope>
    <source>
        <strain evidence="16">11687</strain>
    </source>
</reference>
<dbReference type="Gene3D" id="3.40.50.620">
    <property type="entry name" value="HUPs"/>
    <property type="match status" value="1"/>
</dbReference>
<dbReference type="Pfam" id="PF06574">
    <property type="entry name" value="FAD_syn"/>
    <property type="match status" value="1"/>
</dbReference>
<accession>A0A9D1MF98</accession>
<dbReference type="Pfam" id="PF01687">
    <property type="entry name" value="Flavokinase"/>
    <property type="match status" value="1"/>
</dbReference>
<keyword evidence="4 14" id="KW-0288">FMN</keyword>
<keyword evidence="8 14" id="KW-0418">Kinase</keyword>
<reference evidence="16" key="2">
    <citation type="journal article" date="2021" name="PeerJ">
        <title>Extensive microbial diversity within the chicken gut microbiome revealed by metagenomics and culture.</title>
        <authorList>
            <person name="Gilroy R."/>
            <person name="Ravi A."/>
            <person name="Getino M."/>
            <person name="Pursley I."/>
            <person name="Horton D.L."/>
            <person name="Alikhan N.F."/>
            <person name="Baker D."/>
            <person name="Gharbi K."/>
            <person name="Hall N."/>
            <person name="Watson M."/>
            <person name="Adriaenssens E.M."/>
            <person name="Foster-Nyarko E."/>
            <person name="Jarju S."/>
            <person name="Secka A."/>
            <person name="Antonio M."/>
            <person name="Oren A."/>
            <person name="Chaudhuri R.R."/>
            <person name="La Ragione R."/>
            <person name="Hildebrand F."/>
            <person name="Pallen M.J."/>
        </authorList>
    </citation>
    <scope>NUCLEOTIDE SEQUENCE</scope>
    <source>
        <strain evidence="16">11687</strain>
    </source>
</reference>
<dbReference type="InterPro" id="IPR002606">
    <property type="entry name" value="Riboflavin_kinase_bac"/>
</dbReference>
<dbReference type="EC" id="2.7.1.26" evidence="14"/>
<keyword evidence="7 14" id="KW-0547">Nucleotide-binding</keyword>
<keyword evidence="11" id="KW-0511">Multifunctional enzyme</keyword>
<dbReference type="PANTHER" id="PTHR22749">
    <property type="entry name" value="RIBOFLAVIN KINASE/FMN ADENYLYLTRANSFERASE"/>
    <property type="match status" value="1"/>
</dbReference>
<dbReference type="GO" id="GO:0003919">
    <property type="term" value="F:FMN adenylyltransferase activity"/>
    <property type="evidence" value="ECO:0007669"/>
    <property type="project" value="UniProtKB-UniRule"/>
</dbReference>
<evidence type="ECO:0000256" key="7">
    <source>
        <dbReference type="ARBA" id="ARBA00022741"/>
    </source>
</evidence>
<dbReference type="CDD" id="cd02064">
    <property type="entry name" value="FAD_synthetase_N"/>
    <property type="match status" value="1"/>
</dbReference>
<dbReference type="SMART" id="SM00904">
    <property type="entry name" value="Flavokinase"/>
    <property type="match status" value="1"/>
</dbReference>
<dbReference type="InterPro" id="IPR015864">
    <property type="entry name" value="FAD_synthase"/>
</dbReference>
<feature type="domain" description="Riboflavin kinase" evidence="15">
    <location>
        <begin position="166"/>
        <end position="288"/>
    </location>
</feature>
<dbReference type="PANTHER" id="PTHR22749:SF6">
    <property type="entry name" value="RIBOFLAVIN KINASE"/>
    <property type="match status" value="1"/>
</dbReference>
<evidence type="ECO:0000256" key="9">
    <source>
        <dbReference type="ARBA" id="ARBA00022827"/>
    </source>
</evidence>
<comment type="similarity">
    <text evidence="14">Belongs to the ribF family.</text>
</comment>
<comment type="catalytic activity">
    <reaction evidence="12 14">
        <text>riboflavin + ATP = FMN + ADP + H(+)</text>
        <dbReference type="Rhea" id="RHEA:14357"/>
        <dbReference type="ChEBI" id="CHEBI:15378"/>
        <dbReference type="ChEBI" id="CHEBI:30616"/>
        <dbReference type="ChEBI" id="CHEBI:57986"/>
        <dbReference type="ChEBI" id="CHEBI:58210"/>
        <dbReference type="ChEBI" id="CHEBI:456216"/>
        <dbReference type="EC" id="2.7.1.26"/>
    </reaction>
</comment>
<proteinExistence type="inferred from homology"/>
<evidence type="ECO:0000256" key="5">
    <source>
        <dbReference type="ARBA" id="ARBA00022679"/>
    </source>
</evidence>
<dbReference type="Proteomes" id="UP000824081">
    <property type="component" value="Unassembled WGS sequence"/>
</dbReference>
<dbReference type="AlphaFoldDB" id="A0A9D1MF98"/>
<dbReference type="InterPro" id="IPR014729">
    <property type="entry name" value="Rossmann-like_a/b/a_fold"/>
</dbReference>
<keyword evidence="10 14" id="KW-0067">ATP-binding</keyword>
<evidence type="ECO:0000259" key="15">
    <source>
        <dbReference type="SMART" id="SM00904"/>
    </source>
</evidence>
<protein>
    <recommendedName>
        <fullName evidence="14">Riboflavin biosynthesis protein</fullName>
    </recommendedName>
    <domain>
        <recommendedName>
            <fullName evidence="14">Riboflavin kinase</fullName>
            <ecNumber evidence="14">2.7.1.26</ecNumber>
        </recommendedName>
        <alternativeName>
            <fullName evidence="14">Flavokinase</fullName>
        </alternativeName>
    </domain>
    <domain>
        <recommendedName>
            <fullName evidence="14">FMN adenylyltransferase</fullName>
            <ecNumber evidence="14">2.7.7.2</ecNumber>
        </recommendedName>
        <alternativeName>
            <fullName evidence="14">FAD pyrophosphorylase</fullName>
        </alternativeName>
        <alternativeName>
            <fullName evidence="14">FAD synthase</fullName>
        </alternativeName>
    </domain>
</protein>
<evidence type="ECO:0000256" key="6">
    <source>
        <dbReference type="ARBA" id="ARBA00022695"/>
    </source>
</evidence>
<evidence type="ECO:0000256" key="2">
    <source>
        <dbReference type="ARBA" id="ARBA00005201"/>
    </source>
</evidence>
<dbReference type="SUPFAM" id="SSF82114">
    <property type="entry name" value="Riboflavin kinase-like"/>
    <property type="match status" value="1"/>
</dbReference>
<keyword evidence="6 14" id="KW-0548">Nucleotidyltransferase</keyword>
<comment type="pathway">
    <text evidence="1 14">Cofactor biosynthesis; FAD biosynthesis; FAD from FMN: step 1/1.</text>
</comment>
<evidence type="ECO:0000256" key="10">
    <source>
        <dbReference type="ARBA" id="ARBA00022840"/>
    </source>
</evidence>
<dbReference type="EMBL" id="DVMZ01000101">
    <property type="protein sequence ID" value="HIU59199.1"/>
    <property type="molecule type" value="Genomic_DNA"/>
</dbReference>
<dbReference type="InterPro" id="IPR015865">
    <property type="entry name" value="Riboflavin_kinase_bac/euk"/>
</dbReference>
<dbReference type="GO" id="GO:0009398">
    <property type="term" value="P:FMN biosynthetic process"/>
    <property type="evidence" value="ECO:0007669"/>
    <property type="project" value="UniProtKB-UniRule"/>
</dbReference>
<evidence type="ECO:0000256" key="14">
    <source>
        <dbReference type="PIRNR" id="PIRNR004491"/>
    </source>
</evidence>
<dbReference type="SUPFAM" id="SSF52374">
    <property type="entry name" value="Nucleotidylyl transferase"/>
    <property type="match status" value="1"/>
</dbReference>
<evidence type="ECO:0000256" key="11">
    <source>
        <dbReference type="ARBA" id="ARBA00023268"/>
    </source>
</evidence>
<evidence type="ECO:0000256" key="1">
    <source>
        <dbReference type="ARBA" id="ARBA00004726"/>
    </source>
</evidence>
<evidence type="ECO:0000256" key="12">
    <source>
        <dbReference type="ARBA" id="ARBA00047880"/>
    </source>
</evidence>
<comment type="pathway">
    <text evidence="2 14">Cofactor biosynthesis; FMN biosynthesis; FMN from riboflavin (ATP route): step 1/1.</text>
</comment>
<dbReference type="InterPro" id="IPR023468">
    <property type="entry name" value="Riboflavin_kinase"/>
</dbReference>